<sequence>METIKKFSINKDFNSLNFLENLAKKFDLYLIGDFEVEPFTKWSMEFASEYWYLNYHLLKKGEVRLGNQDSELKFLFQESNLNIIWLTVTDKKNFELKCVDGSWEVKVLNPNFDRLQELLNI</sequence>
<gene>
    <name evidence="1" type="ORF">G4L40_03315</name>
</gene>
<name>A0ABX0IDG7_9FLAO</name>
<keyword evidence="2" id="KW-1185">Reference proteome</keyword>
<evidence type="ECO:0000313" key="2">
    <source>
        <dbReference type="Proteomes" id="UP000761423"/>
    </source>
</evidence>
<dbReference type="EMBL" id="JAAJBV010000002">
    <property type="protein sequence ID" value="NHM03732.1"/>
    <property type="molecule type" value="Genomic_DNA"/>
</dbReference>
<comment type="caution">
    <text evidence="1">The sequence shown here is derived from an EMBL/GenBank/DDBJ whole genome shotgun (WGS) entry which is preliminary data.</text>
</comment>
<protein>
    <submittedName>
        <fullName evidence="1">Uncharacterized protein</fullName>
    </submittedName>
</protein>
<dbReference type="Proteomes" id="UP000761423">
    <property type="component" value="Unassembled WGS sequence"/>
</dbReference>
<organism evidence="1 2">
    <name type="scientific">Flavobacterium celericrescens</name>
    <dbReference type="NCBI Taxonomy" id="2709780"/>
    <lineage>
        <taxon>Bacteria</taxon>
        <taxon>Pseudomonadati</taxon>
        <taxon>Bacteroidota</taxon>
        <taxon>Flavobacteriia</taxon>
        <taxon>Flavobacteriales</taxon>
        <taxon>Flavobacteriaceae</taxon>
        <taxon>Flavobacterium</taxon>
    </lineage>
</organism>
<accession>A0ABX0IDG7</accession>
<proteinExistence type="predicted"/>
<dbReference type="RefSeq" id="WP_166235745.1">
    <property type="nucleotide sequence ID" value="NZ_JAAJBV010000002.1"/>
</dbReference>
<evidence type="ECO:0000313" key="1">
    <source>
        <dbReference type="EMBL" id="NHM03732.1"/>
    </source>
</evidence>
<reference evidence="1 2" key="1">
    <citation type="submission" date="2020-02" db="EMBL/GenBank/DDBJ databases">
        <authorList>
            <person name="Chen W.-M."/>
        </authorList>
    </citation>
    <scope>NUCLEOTIDE SEQUENCE [LARGE SCALE GENOMIC DNA]</scope>
    <source>
        <strain evidence="1 2">TWA-26</strain>
    </source>
</reference>